<comment type="caution">
    <text evidence="5">The sequence shown here is derived from an EMBL/GenBank/DDBJ whole genome shotgun (WGS) entry which is preliminary data.</text>
</comment>
<organism evidence="5 6">
    <name type="scientific">Salibacterium lacus</name>
    <dbReference type="NCBI Taxonomy" id="1898109"/>
    <lineage>
        <taxon>Bacteria</taxon>
        <taxon>Bacillati</taxon>
        <taxon>Bacillota</taxon>
        <taxon>Bacilli</taxon>
        <taxon>Bacillales</taxon>
        <taxon>Bacillaceae</taxon>
    </lineage>
</organism>
<feature type="domain" description="ABC transporter" evidence="4">
    <location>
        <begin position="11"/>
        <end position="242"/>
    </location>
</feature>
<sequence>MMMETKAGESVTFSQLSKVFQNGTAALDRLDLTIEEGEFITFLGPSGCGKSTALRMAAGLEEPSMGGVKVFDRSPEETIQNTNDIAFVFQEPNLLPWRKVLDNVILPLELRGVPKKEAREEAARVLDMVGLKKYMKVYPRELSGGMKMRVSIARALAAKPKLLLMDEPFAALDEMTRQRLQLELLEIWEKEKTTILFVTHNVFEAVYLSTTIAVMSAGPGRLSSVINVDLPRPRHSITRTDELFSAYVKKASDQLENSLDEREGAS</sequence>
<evidence type="ECO:0000256" key="2">
    <source>
        <dbReference type="ARBA" id="ARBA00022741"/>
    </source>
</evidence>
<keyword evidence="3 5" id="KW-0067">ATP-binding</keyword>
<dbReference type="Gene3D" id="3.40.50.300">
    <property type="entry name" value="P-loop containing nucleotide triphosphate hydrolases"/>
    <property type="match status" value="1"/>
</dbReference>
<dbReference type="InterPro" id="IPR003439">
    <property type="entry name" value="ABC_transporter-like_ATP-bd"/>
</dbReference>
<dbReference type="SUPFAM" id="SSF52540">
    <property type="entry name" value="P-loop containing nucleoside triphosphate hydrolases"/>
    <property type="match status" value="1"/>
</dbReference>
<dbReference type="InterPro" id="IPR050166">
    <property type="entry name" value="ABC_transporter_ATP-bind"/>
</dbReference>
<dbReference type="PANTHER" id="PTHR42788">
    <property type="entry name" value="TAURINE IMPORT ATP-BINDING PROTEIN-RELATED"/>
    <property type="match status" value="1"/>
</dbReference>
<dbReference type="PROSITE" id="PS50893">
    <property type="entry name" value="ABC_TRANSPORTER_2"/>
    <property type="match status" value="1"/>
</dbReference>
<dbReference type="PANTHER" id="PTHR42788:SF19">
    <property type="entry name" value="ALIPHATIC SULFONATES IMPORT ATP-BINDING PROTEIN SSUB 2"/>
    <property type="match status" value="1"/>
</dbReference>
<protein>
    <submittedName>
        <fullName evidence="5">ABC transporter ATP-binding protein</fullName>
    </submittedName>
</protein>
<keyword evidence="2" id="KW-0547">Nucleotide-binding</keyword>
<dbReference type="EMBL" id="JBHUML010000003">
    <property type="protein sequence ID" value="MFD2706143.1"/>
    <property type="molecule type" value="Genomic_DNA"/>
</dbReference>
<dbReference type="Proteomes" id="UP001597520">
    <property type="component" value="Unassembled WGS sequence"/>
</dbReference>
<name>A0ABW5T2E7_9BACI</name>
<dbReference type="InterPro" id="IPR027417">
    <property type="entry name" value="P-loop_NTPase"/>
</dbReference>
<evidence type="ECO:0000256" key="3">
    <source>
        <dbReference type="ARBA" id="ARBA00022840"/>
    </source>
</evidence>
<keyword evidence="1" id="KW-0813">Transport</keyword>
<dbReference type="PROSITE" id="PS00211">
    <property type="entry name" value="ABC_TRANSPORTER_1"/>
    <property type="match status" value="1"/>
</dbReference>
<evidence type="ECO:0000256" key="1">
    <source>
        <dbReference type="ARBA" id="ARBA00022448"/>
    </source>
</evidence>
<dbReference type="SMART" id="SM00382">
    <property type="entry name" value="AAA"/>
    <property type="match status" value="1"/>
</dbReference>
<dbReference type="Pfam" id="PF00005">
    <property type="entry name" value="ABC_tran"/>
    <property type="match status" value="1"/>
</dbReference>
<accession>A0ABW5T2E7</accession>
<keyword evidence="6" id="KW-1185">Reference proteome</keyword>
<dbReference type="GO" id="GO:0005524">
    <property type="term" value="F:ATP binding"/>
    <property type="evidence" value="ECO:0007669"/>
    <property type="project" value="UniProtKB-KW"/>
</dbReference>
<dbReference type="InterPro" id="IPR017871">
    <property type="entry name" value="ABC_transporter-like_CS"/>
</dbReference>
<evidence type="ECO:0000313" key="6">
    <source>
        <dbReference type="Proteomes" id="UP001597520"/>
    </source>
</evidence>
<dbReference type="InterPro" id="IPR003593">
    <property type="entry name" value="AAA+_ATPase"/>
</dbReference>
<evidence type="ECO:0000313" key="5">
    <source>
        <dbReference type="EMBL" id="MFD2706143.1"/>
    </source>
</evidence>
<dbReference type="CDD" id="cd03293">
    <property type="entry name" value="ABC_NrtD_SsuB_transporters"/>
    <property type="match status" value="1"/>
</dbReference>
<proteinExistence type="predicted"/>
<reference evidence="6" key="1">
    <citation type="journal article" date="2019" name="Int. J. Syst. Evol. Microbiol.">
        <title>The Global Catalogue of Microorganisms (GCM) 10K type strain sequencing project: providing services to taxonomists for standard genome sequencing and annotation.</title>
        <authorList>
            <consortium name="The Broad Institute Genomics Platform"/>
            <consortium name="The Broad Institute Genome Sequencing Center for Infectious Disease"/>
            <person name="Wu L."/>
            <person name="Ma J."/>
        </authorList>
    </citation>
    <scope>NUCLEOTIDE SEQUENCE [LARGE SCALE GENOMIC DNA]</scope>
    <source>
        <strain evidence="6">KCTC 33792</strain>
    </source>
</reference>
<gene>
    <name evidence="5" type="ORF">ACFSUB_11770</name>
</gene>
<evidence type="ECO:0000259" key="4">
    <source>
        <dbReference type="PROSITE" id="PS50893"/>
    </source>
</evidence>
<dbReference type="RefSeq" id="WP_380713450.1">
    <property type="nucleotide sequence ID" value="NZ_JBHUML010000003.1"/>
</dbReference>